<dbReference type="AlphaFoldDB" id="A0A7X2XW31"/>
<feature type="transmembrane region" description="Helical" evidence="6">
    <location>
        <begin position="358"/>
        <end position="376"/>
    </location>
</feature>
<feature type="transmembrane region" description="Helical" evidence="6">
    <location>
        <begin position="296"/>
        <end position="314"/>
    </location>
</feature>
<comment type="subcellular location">
    <subcellularLocation>
        <location evidence="1">Membrane</location>
        <topology evidence="1">Multi-pass membrane protein</topology>
    </subcellularLocation>
</comment>
<dbReference type="Pfam" id="PF00939">
    <property type="entry name" value="Na_sulph_symp"/>
    <property type="match status" value="1"/>
</dbReference>
<feature type="transmembrane region" description="Helical" evidence="6">
    <location>
        <begin position="9"/>
        <end position="26"/>
    </location>
</feature>
<feature type="transmembrane region" description="Helical" evidence="6">
    <location>
        <begin position="410"/>
        <end position="435"/>
    </location>
</feature>
<feature type="transmembrane region" description="Helical" evidence="6">
    <location>
        <begin position="177"/>
        <end position="197"/>
    </location>
</feature>
<sequence>MNIKRTNRINLSVFVIGLLGLGYLWLQHAPAGVTISGWHSFILVLLFILGCVLNVAPLATLSLVMVALLGVTGAIPAMTLFSFLGLSPVWLVLFAFFIAIGFKRTPLGKRLAYTLIKWFGRSPVTLAYTMSMVDLILAPIIPNTNARGAGILFPINESITDALDEKTAAPKPTLSSYLTLVTFHQNLVVGGLFLTAMATNPLAVSLANSAFHIHISWIQWFIYASVPTLVALIGLPILILRLHKPTIKNMQVIRDTAEKELNGLDKMSVKEWLMIATFILTISLWATSGITKLDNTLIALIGLALLLVFNVISVDDVLTEKQGWNILLWLAPLIGVTEYLNGSGVIKWIQLNLTNATKGFGLLLAGAILILAYYYIHYFLTSVLVHIQAFFIPFALVLVGLGASPLVTTMLLALLTCVSPATTHYGTGTASIYFSTGFLTQREWWRIGFLVSVFEILVYVFIGLGWWKLLGMY</sequence>
<feature type="transmembrane region" description="Helical" evidence="6">
    <location>
        <begin position="447"/>
        <end position="467"/>
    </location>
</feature>
<dbReference type="EMBL" id="WNJO01000010">
    <property type="protein sequence ID" value="MTV82747.1"/>
    <property type="molecule type" value="Genomic_DNA"/>
</dbReference>
<keyword evidence="4 6" id="KW-1133">Transmembrane helix</keyword>
<comment type="similarity">
    <text evidence="2">Belongs to the SLC13A/DASS transporter (TC 2.A.47) family. DIT1 subfamily.</text>
</comment>
<dbReference type="PIRSF" id="PIRSF002457">
    <property type="entry name" value="DASS"/>
    <property type="match status" value="1"/>
</dbReference>
<reference evidence="7 8" key="1">
    <citation type="submission" date="2019-11" db="EMBL/GenBank/DDBJ databases">
        <title>Lactobacillus sp. nov. CRM56-3, isolated from fermented tea leaves.</title>
        <authorList>
            <person name="Phuengjayaem S."/>
            <person name="Tanasupawat S."/>
        </authorList>
    </citation>
    <scope>NUCLEOTIDE SEQUENCE [LARGE SCALE GENOMIC DNA]</scope>
    <source>
        <strain evidence="7 8">CRM56-3</strain>
    </source>
</reference>
<evidence type="ECO:0000256" key="4">
    <source>
        <dbReference type="ARBA" id="ARBA00022989"/>
    </source>
</evidence>
<dbReference type="RefSeq" id="WP_155432015.1">
    <property type="nucleotide sequence ID" value="NZ_WNJO01000010.1"/>
</dbReference>
<gene>
    <name evidence="7" type="ORF">GM612_08830</name>
</gene>
<dbReference type="InterPro" id="IPR030676">
    <property type="entry name" value="CitT-rel"/>
</dbReference>
<dbReference type="Proteomes" id="UP000466388">
    <property type="component" value="Unassembled WGS sequence"/>
</dbReference>
<dbReference type="NCBIfam" id="TIGR00785">
    <property type="entry name" value="dass"/>
    <property type="match status" value="1"/>
</dbReference>
<dbReference type="GO" id="GO:0016020">
    <property type="term" value="C:membrane"/>
    <property type="evidence" value="ECO:0007669"/>
    <property type="project" value="UniProtKB-SubCell"/>
</dbReference>
<evidence type="ECO:0000313" key="7">
    <source>
        <dbReference type="EMBL" id="MTV82747.1"/>
    </source>
</evidence>
<proteinExistence type="inferred from homology"/>
<evidence type="ECO:0000256" key="2">
    <source>
        <dbReference type="ARBA" id="ARBA00007349"/>
    </source>
</evidence>
<dbReference type="GO" id="GO:0022857">
    <property type="term" value="F:transmembrane transporter activity"/>
    <property type="evidence" value="ECO:0007669"/>
    <property type="project" value="InterPro"/>
</dbReference>
<evidence type="ECO:0000313" key="8">
    <source>
        <dbReference type="Proteomes" id="UP000466388"/>
    </source>
</evidence>
<evidence type="ECO:0000256" key="6">
    <source>
        <dbReference type="SAM" id="Phobius"/>
    </source>
</evidence>
<dbReference type="PANTHER" id="PTHR42826">
    <property type="entry name" value="DICARBOXYLATE TRANSPORTER 2.1, CHLOROPLASTIC"/>
    <property type="match status" value="1"/>
</dbReference>
<feature type="transmembrane region" description="Helical" evidence="6">
    <location>
        <begin position="383"/>
        <end position="404"/>
    </location>
</feature>
<evidence type="ECO:0000256" key="5">
    <source>
        <dbReference type="ARBA" id="ARBA00023136"/>
    </source>
</evidence>
<feature type="transmembrane region" description="Helical" evidence="6">
    <location>
        <begin position="38"/>
        <end position="68"/>
    </location>
</feature>
<feature type="transmembrane region" description="Helical" evidence="6">
    <location>
        <begin position="326"/>
        <end position="346"/>
    </location>
</feature>
<keyword evidence="3 6" id="KW-0812">Transmembrane</keyword>
<dbReference type="InterPro" id="IPR001898">
    <property type="entry name" value="SLC13A/DASS"/>
</dbReference>
<organism evidence="7 8">
    <name type="scientific">Secundilactobacillus folii</name>
    <dbReference type="NCBI Taxonomy" id="2678357"/>
    <lineage>
        <taxon>Bacteria</taxon>
        <taxon>Bacillati</taxon>
        <taxon>Bacillota</taxon>
        <taxon>Bacilli</taxon>
        <taxon>Lactobacillales</taxon>
        <taxon>Lactobacillaceae</taxon>
        <taxon>Secundilactobacillus</taxon>
    </lineage>
</organism>
<feature type="transmembrane region" description="Helical" evidence="6">
    <location>
        <begin position="217"/>
        <end position="240"/>
    </location>
</feature>
<feature type="transmembrane region" description="Helical" evidence="6">
    <location>
        <begin position="272"/>
        <end position="290"/>
    </location>
</feature>
<name>A0A7X2XW31_9LACO</name>
<keyword evidence="8" id="KW-1185">Reference proteome</keyword>
<evidence type="ECO:0000256" key="1">
    <source>
        <dbReference type="ARBA" id="ARBA00004141"/>
    </source>
</evidence>
<evidence type="ECO:0000256" key="3">
    <source>
        <dbReference type="ARBA" id="ARBA00022692"/>
    </source>
</evidence>
<protein>
    <submittedName>
        <fullName evidence="7">DASS family sodium-coupled anion symporter</fullName>
    </submittedName>
</protein>
<feature type="transmembrane region" description="Helical" evidence="6">
    <location>
        <begin position="80"/>
        <end position="102"/>
    </location>
</feature>
<accession>A0A7X2XW31</accession>
<comment type="caution">
    <text evidence="7">The sequence shown here is derived from an EMBL/GenBank/DDBJ whole genome shotgun (WGS) entry which is preliminary data.</text>
</comment>
<keyword evidence="5 6" id="KW-0472">Membrane</keyword>